<dbReference type="InterPro" id="IPR035892">
    <property type="entry name" value="C2_domain_sf"/>
</dbReference>
<evidence type="ECO:0000313" key="4">
    <source>
        <dbReference type="Proteomes" id="UP000492820"/>
    </source>
</evidence>
<dbReference type="WBParaSite" id="EgrG_000470800">
    <property type="protein sequence ID" value="EgrG_000470800"/>
    <property type="gene ID" value="EgrG_000470800"/>
</dbReference>
<dbReference type="SUPFAM" id="SSF49562">
    <property type="entry name" value="C2 domain (Calcium/lipid-binding domain, CaLB)"/>
    <property type="match status" value="2"/>
</dbReference>
<sequence length="598" mass="66619">MPHCDSCHKKKVCTLEPGPNPFRAPIILNVYIKYDERKQALDVLVRNLQNTPLKRKVRVNTKFILPTNPQLMEEKKLLKRFRSQERCPDGVVIVDARRTSKKRGPNPRFNEDFHFTPLIARDVKMGKLVFDIYEVKKKHKSFLGTIELCGSEIELKCDMAYSLYLHNPTCGSTLVTARDRSTSSSSSTPSSSSSSSTSSSSSHSSSSFRSQSSIACLPKAKTCPRSASCERRVATCKRGSSVSMPYLYNYETACYQPTTSSKSVSPSSSLPSLPSTIALLPSKAKTLSLNASRNAIYEVINTEVTKSPRKQGTLLSSPALSAPSSSSTSQDSDITVYEVIHVDPRKITKYGACGKSQVKTSGRLRLYDTTCSDTEKNVIHDVSAVAVEPVSTSACPCSSPKIRTALPVTAVLPSQQSSSLSSLPFSPCRETTVLCGDCDSSTDEVAIMLRADILYNERRQRMSVFIRNLEHVDEKLKHSVRCMLYTADGRRMEKQTKCKRGCNPYFNEEFKFRNLVRSDIRGGQLLFSVVQKHKKNVVGVGIIPGCRINLDRDEAHNIPICSKIPNKFVYNMEDVTREPESLIRIIYPKSSDHIEVYQ</sequence>
<proteinExistence type="predicted"/>
<feature type="region of interest" description="Disordered" evidence="1">
    <location>
        <begin position="310"/>
        <end position="330"/>
    </location>
</feature>
<accession>A0A068WP04</accession>
<gene>
    <name evidence="3" type="ORF">EgrG_000470800</name>
</gene>
<dbReference type="Pfam" id="PF00168">
    <property type="entry name" value="C2"/>
    <property type="match status" value="2"/>
</dbReference>
<protein>
    <submittedName>
        <fullName evidence="3 5">C2 calcium lipid binding region CaLB</fullName>
    </submittedName>
</protein>
<organism evidence="3">
    <name type="scientific">Echinococcus granulosus</name>
    <name type="common">Hydatid tapeworm</name>
    <dbReference type="NCBI Taxonomy" id="6210"/>
    <lineage>
        <taxon>Eukaryota</taxon>
        <taxon>Metazoa</taxon>
        <taxon>Spiralia</taxon>
        <taxon>Lophotrochozoa</taxon>
        <taxon>Platyhelminthes</taxon>
        <taxon>Cestoda</taxon>
        <taxon>Eucestoda</taxon>
        <taxon>Cyclophyllidea</taxon>
        <taxon>Taeniidae</taxon>
        <taxon>Echinococcus</taxon>
        <taxon>Echinococcus granulosus group</taxon>
    </lineage>
</organism>
<feature type="compositionally biased region" description="Low complexity" evidence="1">
    <location>
        <begin position="313"/>
        <end position="329"/>
    </location>
</feature>
<dbReference type="InterPro" id="IPR000008">
    <property type="entry name" value="C2_dom"/>
</dbReference>
<dbReference type="PANTHER" id="PTHR46129:SF2">
    <property type="entry name" value="SYNAPTOTAGMIN 14, ISOFORM D"/>
    <property type="match status" value="1"/>
</dbReference>
<dbReference type="Gene3D" id="2.60.40.150">
    <property type="entry name" value="C2 domain"/>
    <property type="match status" value="2"/>
</dbReference>
<name>A0A068WP04_ECHGR</name>
<dbReference type="OrthoDB" id="6273083at2759"/>
<reference evidence="3 4" key="1">
    <citation type="journal article" date="2013" name="Nature">
        <title>The genomes of four tapeworm species reveal adaptations to parasitism.</title>
        <authorList>
            <person name="Tsai I.J."/>
            <person name="Zarowiecki M."/>
            <person name="Holroyd N."/>
            <person name="Garciarrubio A."/>
            <person name="Sanchez-Flores A."/>
            <person name="Brooks K.L."/>
            <person name="Tracey A."/>
            <person name="Bobes R.J."/>
            <person name="Fragoso G."/>
            <person name="Sciutto E."/>
            <person name="Aslett M."/>
            <person name="Beasley H."/>
            <person name="Bennett H.M."/>
            <person name="Cai J."/>
            <person name="Camicia F."/>
            <person name="Clark R."/>
            <person name="Cucher M."/>
            <person name="De Silva N."/>
            <person name="Day T.A."/>
            <person name="Deplazes P."/>
            <person name="Estrada K."/>
            <person name="Fernandez C."/>
            <person name="Holland P.W."/>
            <person name="Hou J."/>
            <person name="Hu S."/>
            <person name="Huckvale T."/>
            <person name="Hung S.S."/>
            <person name="Kamenetzky L."/>
            <person name="Keane J.A."/>
            <person name="Kiss F."/>
            <person name="Koziol U."/>
            <person name="Lambert O."/>
            <person name="Liu K."/>
            <person name="Luo X."/>
            <person name="Luo Y."/>
            <person name="Macchiaroli N."/>
            <person name="Nichol S."/>
            <person name="Paps J."/>
            <person name="Parkinson J."/>
            <person name="Pouchkina-Stantcheva N."/>
            <person name="Riddiford N."/>
            <person name="Rosenzvit M."/>
            <person name="Salinas G."/>
            <person name="Wasmuth J.D."/>
            <person name="Zamanian M."/>
            <person name="Zheng Y."/>
            <person name="Cai X."/>
            <person name="Soberon X."/>
            <person name="Olson P.D."/>
            <person name="Laclette J.P."/>
            <person name="Brehm K."/>
            <person name="Berriman M."/>
            <person name="Garciarrubio A."/>
            <person name="Bobes R.J."/>
            <person name="Fragoso G."/>
            <person name="Sanchez-Flores A."/>
            <person name="Estrada K."/>
            <person name="Cevallos M.A."/>
            <person name="Morett E."/>
            <person name="Gonzalez V."/>
            <person name="Portillo T."/>
            <person name="Ochoa-Leyva A."/>
            <person name="Jose M.V."/>
            <person name="Sciutto E."/>
            <person name="Landa A."/>
            <person name="Jimenez L."/>
            <person name="Valdes V."/>
            <person name="Carrero J.C."/>
            <person name="Larralde C."/>
            <person name="Morales-Montor J."/>
            <person name="Limon-Lason J."/>
            <person name="Soberon X."/>
            <person name="Laclette J.P."/>
        </authorList>
    </citation>
    <scope>NUCLEOTIDE SEQUENCE [LARGE SCALE GENOMIC DNA]</scope>
</reference>
<dbReference type="PANTHER" id="PTHR46129">
    <property type="entry name" value="SYNAPTOTAGMIN 14, ISOFORM D"/>
    <property type="match status" value="1"/>
</dbReference>
<dbReference type="GO" id="GO:0005543">
    <property type="term" value="F:phospholipid binding"/>
    <property type="evidence" value="ECO:0007669"/>
    <property type="project" value="TreeGrafter"/>
</dbReference>
<dbReference type="AlphaFoldDB" id="A0A068WP04"/>
<feature type="compositionally biased region" description="Low complexity" evidence="1">
    <location>
        <begin position="182"/>
        <end position="208"/>
    </location>
</feature>
<evidence type="ECO:0000313" key="3">
    <source>
        <dbReference type="EMBL" id="CDS19406.1"/>
    </source>
</evidence>
<feature type="domain" description="C2" evidence="2">
    <location>
        <begin position="467"/>
        <end position="545"/>
    </location>
</feature>
<reference evidence="3" key="2">
    <citation type="submission" date="2014-06" db="EMBL/GenBank/DDBJ databases">
        <authorList>
            <person name="Aslett M."/>
        </authorList>
    </citation>
    <scope>NUCLEOTIDE SEQUENCE</scope>
</reference>
<dbReference type="EMBL" id="LK028579">
    <property type="protein sequence ID" value="CDS19406.1"/>
    <property type="molecule type" value="Genomic_DNA"/>
</dbReference>
<dbReference type="InterPro" id="IPR043541">
    <property type="entry name" value="SYT14/14L/16"/>
</dbReference>
<reference evidence="5" key="3">
    <citation type="submission" date="2020-10" db="UniProtKB">
        <authorList>
            <consortium name="WormBaseParasite"/>
        </authorList>
    </citation>
    <scope>IDENTIFICATION</scope>
</reference>
<feature type="domain" description="C2" evidence="2">
    <location>
        <begin position="97"/>
        <end position="152"/>
    </location>
</feature>
<evidence type="ECO:0000256" key="1">
    <source>
        <dbReference type="SAM" id="MobiDB-lite"/>
    </source>
</evidence>
<evidence type="ECO:0000313" key="5">
    <source>
        <dbReference type="WBParaSite" id="EgrG_000470800"/>
    </source>
</evidence>
<dbReference type="Proteomes" id="UP000492820">
    <property type="component" value="Unassembled WGS sequence"/>
</dbReference>
<feature type="region of interest" description="Disordered" evidence="1">
    <location>
        <begin position="179"/>
        <end position="208"/>
    </location>
</feature>
<evidence type="ECO:0000259" key="2">
    <source>
        <dbReference type="Pfam" id="PF00168"/>
    </source>
</evidence>